<evidence type="ECO:0000313" key="2">
    <source>
        <dbReference type="EMBL" id="AAL79506.1"/>
    </source>
</evidence>
<name>Q8ST43_TETTH</name>
<accession>Q8ST43</accession>
<organism evidence="1">
    <name type="scientific">Tetrahymena thermophila</name>
    <dbReference type="NCBI Taxonomy" id="5911"/>
    <lineage>
        <taxon>Eukaryota</taxon>
        <taxon>Sar</taxon>
        <taxon>Alveolata</taxon>
        <taxon>Ciliophora</taxon>
        <taxon>Intramacronucleata</taxon>
        <taxon>Oligohymenophorea</taxon>
        <taxon>Hymenostomatida</taxon>
        <taxon>Tetrahymenina</taxon>
        <taxon>Tetrahymenidae</taxon>
        <taxon>Tetrahymena</taxon>
    </lineage>
</organism>
<sequence>CRAARNGIIQSQKLKGMKFQEKKCTNVHRCARASLKKTVFITKIFFQSNINFVQNDIIKKD</sequence>
<dbReference type="AlphaFoldDB" id="Q8ST43"/>
<proteinExistence type="evidence at transcript level"/>
<dbReference type="EMBL" id="AY075141">
    <property type="protein sequence ID" value="AAL79504.1"/>
    <property type="molecule type" value="mRNA"/>
</dbReference>
<evidence type="ECO:0000313" key="1">
    <source>
        <dbReference type="EMBL" id="AAL79504.1"/>
    </source>
</evidence>
<dbReference type="EMBL" id="AY075143">
    <property type="protein sequence ID" value="AAL79506.1"/>
    <property type="molecule type" value="mRNA"/>
</dbReference>
<protein>
    <submittedName>
        <fullName evidence="2">Igr6p</fullName>
    </submittedName>
    <submittedName>
        <fullName evidence="1">Igr8p</fullName>
    </submittedName>
</protein>
<reference evidence="1" key="1">
    <citation type="submission" date="2002-01" db="EMBL/GenBank/DDBJ databases">
        <title>A non-architectural cargo protein in Tetrahymena thermophila dense core secretory granules.</title>
        <authorList>
            <person name="Turkewitz A.P."/>
            <person name="Haddad A."/>
        </authorList>
    </citation>
    <scope>NUCLEOTIDE SEQUENCE</scope>
</reference>
<feature type="non-terminal residue" evidence="1">
    <location>
        <position position="1"/>
    </location>
</feature>